<gene>
    <name evidence="2" type="ORF">ANCCAN_14878</name>
</gene>
<proteinExistence type="predicted"/>
<dbReference type="Proteomes" id="UP000252519">
    <property type="component" value="Unassembled WGS sequence"/>
</dbReference>
<organism evidence="2 3">
    <name type="scientific">Ancylostoma caninum</name>
    <name type="common">Dog hookworm</name>
    <dbReference type="NCBI Taxonomy" id="29170"/>
    <lineage>
        <taxon>Eukaryota</taxon>
        <taxon>Metazoa</taxon>
        <taxon>Ecdysozoa</taxon>
        <taxon>Nematoda</taxon>
        <taxon>Chromadorea</taxon>
        <taxon>Rhabditida</taxon>
        <taxon>Rhabditina</taxon>
        <taxon>Rhabditomorpha</taxon>
        <taxon>Strongyloidea</taxon>
        <taxon>Ancylostomatidae</taxon>
        <taxon>Ancylostomatinae</taxon>
        <taxon>Ancylostoma</taxon>
    </lineage>
</organism>
<comment type="caution">
    <text evidence="2">The sequence shown here is derived from an EMBL/GenBank/DDBJ whole genome shotgun (WGS) entry which is preliminary data.</text>
</comment>
<evidence type="ECO:0000256" key="1">
    <source>
        <dbReference type="SAM" id="MobiDB-lite"/>
    </source>
</evidence>
<feature type="region of interest" description="Disordered" evidence="1">
    <location>
        <begin position="33"/>
        <end position="65"/>
    </location>
</feature>
<feature type="compositionally biased region" description="Basic residues" evidence="1">
    <location>
        <begin position="56"/>
        <end position="65"/>
    </location>
</feature>
<evidence type="ECO:0000313" key="3">
    <source>
        <dbReference type="Proteomes" id="UP000252519"/>
    </source>
</evidence>
<sequence>MTRQVLKKTMKRKMMTRRTTRRIRTIRKMMIRRMKKRRRRRKRERKLISNRNRSRETRKRSGLLKGKKYEIKEIIRLSMMLKVIGILRKTRRIRRMTLKIRRKKT</sequence>
<evidence type="ECO:0000313" key="2">
    <source>
        <dbReference type="EMBL" id="RCN39211.1"/>
    </source>
</evidence>
<reference evidence="2 3" key="1">
    <citation type="submission" date="2014-10" db="EMBL/GenBank/DDBJ databases">
        <title>Draft genome of the hookworm Ancylostoma caninum.</title>
        <authorList>
            <person name="Mitreva M."/>
        </authorList>
    </citation>
    <scope>NUCLEOTIDE SEQUENCE [LARGE SCALE GENOMIC DNA]</scope>
    <source>
        <strain evidence="2 3">Baltimore</strain>
    </source>
</reference>
<name>A0A368G429_ANCCA</name>
<dbReference type="EMBL" id="JOJR01000350">
    <property type="protein sequence ID" value="RCN39211.1"/>
    <property type="molecule type" value="Genomic_DNA"/>
</dbReference>
<accession>A0A368G429</accession>
<keyword evidence="3" id="KW-1185">Reference proteome</keyword>
<protein>
    <submittedName>
        <fullName evidence="2">Uncharacterized protein</fullName>
    </submittedName>
</protein>
<dbReference type="AlphaFoldDB" id="A0A368G429"/>
<feature type="compositionally biased region" description="Basic residues" evidence="1">
    <location>
        <begin position="33"/>
        <end position="45"/>
    </location>
</feature>